<keyword evidence="6 9" id="KW-0547">Nucleotide-binding</keyword>
<keyword evidence="7 9" id="KW-0067">ATP-binding</keyword>
<keyword evidence="8 9" id="KW-0238">DNA-binding</keyword>
<evidence type="ECO:0000256" key="2">
    <source>
        <dbReference type="ARBA" id="ARBA00008016"/>
    </source>
</evidence>
<evidence type="ECO:0000259" key="10">
    <source>
        <dbReference type="Pfam" id="PF02463"/>
    </source>
</evidence>
<evidence type="ECO:0000256" key="5">
    <source>
        <dbReference type="ARBA" id="ARBA00022705"/>
    </source>
</evidence>
<evidence type="ECO:0000313" key="12">
    <source>
        <dbReference type="Proteomes" id="UP000183245"/>
    </source>
</evidence>
<dbReference type="InterPro" id="IPR003395">
    <property type="entry name" value="RecF/RecN/SMC_N"/>
</dbReference>
<dbReference type="EMBL" id="MNZT01000052">
    <property type="protein sequence ID" value="OIP97581.1"/>
    <property type="molecule type" value="Genomic_DNA"/>
</dbReference>
<comment type="similarity">
    <text evidence="2 9">Belongs to the RecF family.</text>
</comment>
<dbReference type="GO" id="GO:0005524">
    <property type="term" value="F:ATP binding"/>
    <property type="evidence" value="ECO:0007669"/>
    <property type="project" value="UniProtKB-UniRule"/>
</dbReference>
<dbReference type="GO" id="GO:0006260">
    <property type="term" value="P:DNA replication"/>
    <property type="evidence" value="ECO:0007669"/>
    <property type="project" value="UniProtKB-UniRule"/>
</dbReference>
<dbReference type="PANTHER" id="PTHR32182:SF0">
    <property type="entry name" value="DNA REPLICATION AND REPAIR PROTEIN RECF"/>
    <property type="match status" value="1"/>
</dbReference>
<dbReference type="GO" id="GO:0003697">
    <property type="term" value="F:single-stranded DNA binding"/>
    <property type="evidence" value="ECO:0007669"/>
    <property type="project" value="UniProtKB-UniRule"/>
</dbReference>
<accession>A0A1J5IKC8</accession>
<dbReference type="NCBIfam" id="TIGR00611">
    <property type="entry name" value="recf"/>
    <property type="match status" value="1"/>
</dbReference>
<evidence type="ECO:0000256" key="1">
    <source>
        <dbReference type="ARBA" id="ARBA00004496"/>
    </source>
</evidence>
<sequence>MIIKSLFIQQVRNIRNAALLPSPGVTVFFGDNAQGKTTVLEAAYLVTNQKNLRSSSYVDIVKDGEIFAKIVLTAENDGREYAHELRLVREGNRFKKTFFENGTQKTRAKRELKSSAVFFGPSEMRLLTGPPSRRRSFLDSILMVTEPRYGRAYNAFEKILRQRNKHLKSLALGRRDADRLLSAYDEQLSLAAAHLWKARGDLVPELLPVVHERLKLFWRGKAEARPWVSYKPALALDSSDEQQIAARYAKTLLRLRPKELVRGVTALGPQHDDLVCFQGTHEFSERASQGEMKAVVFALMSSQAAIIEKRTGTAPVFLLDDIHAEFDFNYQKDIPLLCRGFQTFITTTANPAAAWKAAVYEVVEGQFNREGGAADGRK</sequence>
<evidence type="ECO:0000256" key="6">
    <source>
        <dbReference type="ARBA" id="ARBA00022741"/>
    </source>
</evidence>
<dbReference type="GO" id="GO:0009432">
    <property type="term" value="P:SOS response"/>
    <property type="evidence" value="ECO:0007669"/>
    <property type="project" value="UniProtKB-UniRule"/>
</dbReference>
<gene>
    <name evidence="9" type="primary">recF</name>
    <name evidence="11" type="ORF">AUK40_03015</name>
</gene>
<comment type="function">
    <text evidence="9">The RecF protein is involved in DNA metabolism; it is required for DNA replication and normal SOS inducibility. RecF binds preferentially to single-stranded, linear DNA. It also seems to bind ATP.</text>
</comment>
<dbReference type="STRING" id="1817892.AUK40_03015"/>
<feature type="binding site" evidence="9">
    <location>
        <begin position="30"/>
        <end position="37"/>
    </location>
    <ligand>
        <name>ATP</name>
        <dbReference type="ChEBI" id="CHEBI:30616"/>
    </ligand>
</feature>
<dbReference type="SUPFAM" id="SSF52540">
    <property type="entry name" value="P-loop containing nucleoside triphosphate hydrolases"/>
    <property type="match status" value="1"/>
</dbReference>
<feature type="domain" description="RecF/RecN/SMC N-terminal" evidence="10">
    <location>
        <begin position="3"/>
        <end position="352"/>
    </location>
</feature>
<dbReference type="AlphaFoldDB" id="A0A1J5IKC8"/>
<keyword evidence="5 9" id="KW-0235">DNA replication</keyword>
<reference evidence="11 12" key="1">
    <citation type="journal article" date="2016" name="Environ. Microbiol.">
        <title>Genomic resolution of a cold subsurface aquifer community provides metabolic insights for novel microbes adapted to high CO concentrations.</title>
        <authorList>
            <person name="Probst A.J."/>
            <person name="Castelle C.J."/>
            <person name="Singh A."/>
            <person name="Brown C.T."/>
            <person name="Anantharaman K."/>
            <person name="Sharon I."/>
            <person name="Hug L.A."/>
            <person name="Burstein D."/>
            <person name="Emerson J.B."/>
            <person name="Thomas B.C."/>
            <person name="Banfield J.F."/>
        </authorList>
    </citation>
    <scope>NUCLEOTIDE SEQUENCE [LARGE SCALE GENOMIC DNA]</scope>
    <source>
        <strain evidence="11">CG2_30_54_11</strain>
    </source>
</reference>
<evidence type="ECO:0000256" key="4">
    <source>
        <dbReference type="ARBA" id="ARBA00022490"/>
    </source>
</evidence>
<dbReference type="InterPro" id="IPR018078">
    <property type="entry name" value="DNA-binding_RecF_CS"/>
</dbReference>
<dbReference type="GO" id="GO:0006302">
    <property type="term" value="P:double-strand break repair"/>
    <property type="evidence" value="ECO:0007669"/>
    <property type="project" value="TreeGrafter"/>
</dbReference>
<dbReference type="GO" id="GO:0000731">
    <property type="term" value="P:DNA synthesis involved in DNA repair"/>
    <property type="evidence" value="ECO:0007669"/>
    <property type="project" value="TreeGrafter"/>
</dbReference>
<evidence type="ECO:0000256" key="7">
    <source>
        <dbReference type="ARBA" id="ARBA00022840"/>
    </source>
</evidence>
<evidence type="ECO:0000256" key="8">
    <source>
        <dbReference type="ARBA" id="ARBA00023125"/>
    </source>
</evidence>
<dbReference type="PANTHER" id="PTHR32182">
    <property type="entry name" value="DNA REPLICATION AND REPAIR PROTEIN RECF"/>
    <property type="match status" value="1"/>
</dbReference>
<evidence type="ECO:0000256" key="9">
    <source>
        <dbReference type="HAMAP-Rule" id="MF_00365"/>
    </source>
</evidence>
<dbReference type="Gene3D" id="3.40.50.300">
    <property type="entry name" value="P-loop containing nucleotide triphosphate hydrolases"/>
    <property type="match status" value="1"/>
</dbReference>
<dbReference type="Gene3D" id="1.20.1050.90">
    <property type="entry name" value="RecF/RecN/SMC, N-terminal domain"/>
    <property type="match status" value="1"/>
</dbReference>
<keyword evidence="9" id="KW-0227">DNA damage</keyword>
<dbReference type="Pfam" id="PF02463">
    <property type="entry name" value="SMC_N"/>
    <property type="match status" value="1"/>
</dbReference>
<protein>
    <recommendedName>
        <fullName evidence="3 9">DNA replication and repair protein RecF</fullName>
    </recommendedName>
</protein>
<dbReference type="PROSITE" id="PS00617">
    <property type="entry name" value="RECF_1"/>
    <property type="match status" value="1"/>
</dbReference>
<dbReference type="InterPro" id="IPR027417">
    <property type="entry name" value="P-loop_NTPase"/>
</dbReference>
<dbReference type="InterPro" id="IPR001238">
    <property type="entry name" value="DNA-binding_RecF"/>
</dbReference>
<dbReference type="InterPro" id="IPR042174">
    <property type="entry name" value="RecF_2"/>
</dbReference>
<dbReference type="GO" id="GO:0005737">
    <property type="term" value="C:cytoplasm"/>
    <property type="evidence" value="ECO:0007669"/>
    <property type="project" value="UniProtKB-SubCell"/>
</dbReference>
<name>A0A1J5IKC8_9BACT</name>
<comment type="caution">
    <text evidence="11">The sequence shown here is derived from an EMBL/GenBank/DDBJ whole genome shotgun (WGS) entry which is preliminary data.</text>
</comment>
<keyword evidence="9" id="KW-0234">DNA repair</keyword>
<dbReference type="Proteomes" id="UP000183245">
    <property type="component" value="Unassembled WGS sequence"/>
</dbReference>
<evidence type="ECO:0000313" key="11">
    <source>
        <dbReference type="EMBL" id="OIP97581.1"/>
    </source>
</evidence>
<evidence type="ECO:0000256" key="3">
    <source>
        <dbReference type="ARBA" id="ARBA00020170"/>
    </source>
</evidence>
<organism evidence="11 12">
    <name type="scientific">Candidatus Wirthbacteria bacterium CG2_30_54_11</name>
    <dbReference type="NCBI Taxonomy" id="1817892"/>
    <lineage>
        <taxon>Bacteria</taxon>
        <taxon>Candidatus Wirthbacteria</taxon>
    </lineage>
</organism>
<comment type="subcellular location">
    <subcellularLocation>
        <location evidence="1 9">Cytoplasm</location>
    </subcellularLocation>
</comment>
<keyword evidence="9" id="KW-0742">SOS response</keyword>
<dbReference type="HAMAP" id="MF_00365">
    <property type="entry name" value="RecF"/>
    <property type="match status" value="1"/>
</dbReference>
<keyword evidence="4 9" id="KW-0963">Cytoplasm</keyword>
<proteinExistence type="inferred from homology"/>